<dbReference type="OrthoDB" id="4276070at2"/>
<sequence>MAFAVARTRDEAQLYLELHPCPDCGSIDAPWEQALIEVDGELTSSYAASCPGCNAQREYLFGLPVRETPVRGWPTFGGPEPSEVLDAGQWLDVADTAASEVPADPAEAGKVLAVARAAVDEVIKFVPPGADAVPQDGFWTREGRTVLDAEPGRFRLERLLIARDTYDQLGRELGAR</sequence>
<dbReference type="AlphaFoldDB" id="A0A4Q7XN05"/>
<proteinExistence type="predicted"/>
<evidence type="ECO:0000313" key="1">
    <source>
        <dbReference type="EMBL" id="RZU24493.1"/>
    </source>
</evidence>
<protein>
    <submittedName>
        <fullName evidence="1">Uncharacterized protein</fullName>
    </submittedName>
</protein>
<keyword evidence="2" id="KW-1185">Reference proteome</keyword>
<organism evidence="1 2">
    <name type="scientific">Kribbella rubisoli</name>
    <dbReference type="NCBI Taxonomy" id="3075929"/>
    <lineage>
        <taxon>Bacteria</taxon>
        <taxon>Bacillati</taxon>
        <taxon>Actinomycetota</taxon>
        <taxon>Actinomycetes</taxon>
        <taxon>Propionibacteriales</taxon>
        <taxon>Kribbellaceae</taxon>
        <taxon>Kribbella</taxon>
    </lineage>
</organism>
<name>A0A4Q7XN05_9ACTN</name>
<gene>
    <name evidence="1" type="ORF">EV645_0135</name>
</gene>
<comment type="caution">
    <text evidence="1">The sequence shown here is derived from an EMBL/GenBank/DDBJ whole genome shotgun (WGS) entry which is preliminary data.</text>
</comment>
<dbReference type="EMBL" id="SHKR01000001">
    <property type="protein sequence ID" value="RZU24493.1"/>
    <property type="molecule type" value="Genomic_DNA"/>
</dbReference>
<evidence type="ECO:0000313" key="2">
    <source>
        <dbReference type="Proteomes" id="UP000292027"/>
    </source>
</evidence>
<dbReference type="Proteomes" id="UP000292027">
    <property type="component" value="Unassembled WGS sequence"/>
</dbReference>
<reference evidence="1 2" key="1">
    <citation type="journal article" date="2015" name="Stand. Genomic Sci.">
        <title>Genomic Encyclopedia of Bacterial and Archaeal Type Strains, Phase III: the genomes of soil and plant-associated and newly described type strains.</title>
        <authorList>
            <person name="Whitman W.B."/>
            <person name="Woyke T."/>
            <person name="Klenk H.P."/>
            <person name="Zhou Y."/>
            <person name="Lilburn T.G."/>
            <person name="Beck B.J."/>
            <person name="De Vos P."/>
            <person name="Vandamme P."/>
            <person name="Eisen J.A."/>
            <person name="Garrity G."/>
            <person name="Hugenholtz P."/>
            <person name="Kyrpides N.C."/>
        </authorList>
    </citation>
    <scope>NUCLEOTIDE SEQUENCE [LARGE SCALE GENOMIC DNA]</scope>
    <source>
        <strain evidence="1 2">VKM Ac-2540</strain>
    </source>
</reference>
<accession>A0A4Q7XN05</accession>
<dbReference type="RefSeq" id="WP_130438595.1">
    <property type="nucleotide sequence ID" value="NZ_SHKR01000001.1"/>
</dbReference>